<reference evidence="3" key="1">
    <citation type="journal article" date="2017" name="Nat. Commun.">
        <title>The asparagus genome sheds light on the origin and evolution of a young Y chromosome.</title>
        <authorList>
            <person name="Harkess A."/>
            <person name="Zhou J."/>
            <person name="Xu C."/>
            <person name="Bowers J.E."/>
            <person name="Van der Hulst R."/>
            <person name="Ayyampalayam S."/>
            <person name="Mercati F."/>
            <person name="Riccardi P."/>
            <person name="McKain M.R."/>
            <person name="Kakrana A."/>
            <person name="Tang H."/>
            <person name="Ray J."/>
            <person name="Groenendijk J."/>
            <person name="Arikit S."/>
            <person name="Mathioni S.M."/>
            <person name="Nakano M."/>
            <person name="Shan H."/>
            <person name="Telgmann-Rauber A."/>
            <person name="Kanno A."/>
            <person name="Yue Z."/>
            <person name="Chen H."/>
            <person name="Li W."/>
            <person name="Chen Y."/>
            <person name="Xu X."/>
            <person name="Zhang Y."/>
            <person name="Luo S."/>
            <person name="Chen H."/>
            <person name="Gao J."/>
            <person name="Mao Z."/>
            <person name="Pires J.C."/>
            <person name="Luo M."/>
            <person name="Kudrna D."/>
            <person name="Wing R.A."/>
            <person name="Meyers B.C."/>
            <person name="Yi K."/>
            <person name="Kong H."/>
            <person name="Lavrijsen P."/>
            <person name="Sunseri F."/>
            <person name="Falavigna A."/>
            <person name="Ye Y."/>
            <person name="Leebens-Mack J.H."/>
            <person name="Chen G."/>
        </authorList>
    </citation>
    <scope>NUCLEOTIDE SEQUENCE [LARGE SCALE GENOMIC DNA]</scope>
    <source>
        <strain evidence="3">cv. DH0086</strain>
    </source>
</reference>
<evidence type="ECO:0000313" key="3">
    <source>
        <dbReference type="Proteomes" id="UP000243459"/>
    </source>
</evidence>
<dbReference type="AlphaFoldDB" id="A0A5P1EPU8"/>
<feature type="compositionally biased region" description="Basic and acidic residues" evidence="1">
    <location>
        <begin position="79"/>
        <end position="114"/>
    </location>
</feature>
<evidence type="ECO:0000256" key="1">
    <source>
        <dbReference type="SAM" id="MobiDB-lite"/>
    </source>
</evidence>
<organism evidence="2 3">
    <name type="scientific">Asparagus officinalis</name>
    <name type="common">Garden asparagus</name>
    <dbReference type="NCBI Taxonomy" id="4686"/>
    <lineage>
        <taxon>Eukaryota</taxon>
        <taxon>Viridiplantae</taxon>
        <taxon>Streptophyta</taxon>
        <taxon>Embryophyta</taxon>
        <taxon>Tracheophyta</taxon>
        <taxon>Spermatophyta</taxon>
        <taxon>Magnoliopsida</taxon>
        <taxon>Liliopsida</taxon>
        <taxon>Asparagales</taxon>
        <taxon>Asparagaceae</taxon>
        <taxon>Asparagoideae</taxon>
        <taxon>Asparagus</taxon>
    </lineage>
</organism>
<proteinExistence type="predicted"/>
<sequence>MRDSSEVVCSDDGSGWWVVGPCSLWPDKSDFLVVVQHKFMCQRLALETTLCALCSPEHSSTGPVPSNVCGNPVKPQDLQLRHCDPEPESAHQQEHPRSGIPDSRADARRHDPRAPEARVLLARDPVVKSSTECAARRRRPEDDVWREAAGTLCGPGVGARRRTGWSSPGGGVSMSRTMLAEAGGRGRDARVRKGRRGPAQDARDSWTSCAVSASQRRGWRRRLAEEEDHGGAHG</sequence>
<evidence type="ECO:0000313" key="2">
    <source>
        <dbReference type="EMBL" id="ONK68045.1"/>
    </source>
</evidence>
<feature type="region of interest" description="Disordered" evidence="1">
    <location>
        <begin position="180"/>
        <end position="234"/>
    </location>
</feature>
<dbReference type="Proteomes" id="UP000243459">
    <property type="component" value="Chromosome 5"/>
</dbReference>
<accession>A0A5P1EPU8</accession>
<name>A0A5P1EPU8_ASPOF</name>
<dbReference type="EMBL" id="CM007385">
    <property type="protein sequence ID" value="ONK68045.1"/>
    <property type="molecule type" value="Genomic_DNA"/>
</dbReference>
<protein>
    <submittedName>
        <fullName evidence="2">Uncharacterized protein</fullName>
    </submittedName>
</protein>
<feature type="region of interest" description="Disordered" evidence="1">
    <location>
        <begin position="59"/>
        <end position="114"/>
    </location>
</feature>
<keyword evidence="3" id="KW-1185">Reference proteome</keyword>
<gene>
    <name evidence="2" type="ORF">A4U43_C05F6720</name>
</gene>
<feature type="compositionally biased region" description="Polar residues" evidence="1">
    <location>
        <begin position="205"/>
        <end position="215"/>
    </location>
</feature>
<dbReference type="Gramene" id="ONK68045">
    <property type="protein sequence ID" value="ONK68045"/>
    <property type="gene ID" value="A4U43_C05F6720"/>
</dbReference>